<feature type="transmembrane region" description="Helical" evidence="1">
    <location>
        <begin position="62"/>
        <end position="79"/>
    </location>
</feature>
<feature type="transmembrane region" description="Helical" evidence="1">
    <location>
        <begin position="21"/>
        <end position="42"/>
    </location>
</feature>
<evidence type="ECO:0000313" key="2">
    <source>
        <dbReference type="EMBL" id="MCX2525270.1"/>
    </source>
</evidence>
<evidence type="ECO:0000256" key="1">
    <source>
        <dbReference type="SAM" id="Phobius"/>
    </source>
</evidence>
<keyword evidence="1" id="KW-1133">Transmembrane helix</keyword>
<dbReference type="AlphaFoldDB" id="A0AA41ZQ67"/>
<gene>
    <name evidence="2" type="ORF">OQ287_13570</name>
</gene>
<evidence type="ECO:0000313" key="3">
    <source>
        <dbReference type="Proteomes" id="UP001165678"/>
    </source>
</evidence>
<keyword evidence="1" id="KW-0812">Transmembrane</keyword>
<proteinExistence type="predicted"/>
<keyword evidence="1" id="KW-0472">Membrane</keyword>
<feature type="transmembrane region" description="Helical" evidence="1">
    <location>
        <begin position="132"/>
        <end position="151"/>
    </location>
</feature>
<comment type="caution">
    <text evidence="2">The sequence shown here is derived from an EMBL/GenBank/DDBJ whole genome shotgun (WGS) entry which is preliminary data.</text>
</comment>
<reference evidence="2" key="1">
    <citation type="submission" date="2022-11" db="EMBL/GenBank/DDBJ databases">
        <title>Larsenimonas rhizosphaerae sp. nov., isolated from a tidal mudflat.</title>
        <authorList>
            <person name="Lee S.D."/>
            <person name="Kim I.S."/>
        </authorList>
    </citation>
    <scope>NUCLEOTIDE SEQUENCE</scope>
    <source>
        <strain evidence="2">GH2-1</strain>
    </source>
</reference>
<organism evidence="2 3">
    <name type="scientific">Larsenimonas rhizosphaerae</name>
    <dbReference type="NCBI Taxonomy" id="2944682"/>
    <lineage>
        <taxon>Bacteria</taxon>
        <taxon>Pseudomonadati</taxon>
        <taxon>Pseudomonadota</taxon>
        <taxon>Gammaproteobacteria</taxon>
        <taxon>Oceanospirillales</taxon>
        <taxon>Halomonadaceae</taxon>
        <taxon>Larsenimonas</taxon>
    </lineage>
</organism>
<protein>
    <submittedName>
        <fullName evidence="2">Uncharacterized protein</fullName>
    </submittedName>
</protein>
<feature type="transmembrane region" description="Helical" evidence="1">
    <location>
        <begin position="86"/>
        <end position="104"/>
    </location>
</feature>
<dbReference type="EMBL" id="JAPIVE010000004">
    <property type="protein sequence ID" value="MCX2525270.1"/>
    <property type="molecule type" value="Genomic_DNA"/>
</dbReference>
<dbReference type="Proteomes" id="UP001165678">
    <property type="component" value="Unassembled WGS sequence"/>
</dbReference>
<name>A0AA41ZQ67_9GAMM</name>
<sequence>MRSGLTKLIRDEYAENPLFSTAAKVVLGATLLVIIVAIIWESMGLPPQLMSLYNEESLPNRFAQGLMILSVFMFLVGYARHNTRAFLALAFLYAFVWFDDTMMYHEHVGAFLDSHGLVQARGGMRAQDIGELIGWGLAAIPMALVFLWAWMGRRAGDFGMLVVFGCCFGLLVFCGVVVDMLHIAMGGAEAMDIGWIEDGGEIFSVALACVFSVLFSTMKTERWFVASARAAAQHTHQDTRHALSF</sequence>
<feature type="transmembrane region" description="Helical" evidence="1">
    <location>
        <begin position="158"/>
        <end position="182"/>
    </location>
</feature>
<keyword evidence="3" id="KW-1185">Reference proteome</keyword>
<dbReference type="RefSeq" id="WP_265896795.1">
    <property type="nucleotide sequence ID" value="NZ_JAPIVE010000004.1"/>
</dbReference>
<feature type="transmembrane region" description="Helical" evidence="1">
    <location>
        <begin position="202"/>
        <end position="218"/>
    </location>
</feature>
<accession>A0AA41ZQ67</accession>